<dbReference type="GO" id="GO:0016020">
    <property type="term" value="C:membrane"/>
    <property type="evidence" value="ECO:0007669"/>
    <property type="project" value="UniProtKB-SubCell"/>
</dbReference>
<organism evidence="10">
    <name type="scientific">Amphimedon queenslandica</name>
    <name type="common">Sponge</name>
    <dbReference type="NCBI Taxonomy" id="400682"/>
    <lineage>
        <taxon>Eukaryota</taxon>
        <taxon>Metazoa</taxon>
        <taxon>Porifera</taxon>
        <taxon>Demospongiae</taxon>
        <taxon>Heteroscleromorpha</taxon>
        <taxon>Haplosclerida</taxon>
        <taxon>Niphatidae</taxon>
        <taxon>Amphimedon</taxon>
    </lineage>
</organism>
<feature type="transmembrane region" description="Helical" evidence="9">
    <location>
        <begin position="115"/>
        <end position="136"/>
    </location>
</feature>
<evidence type="ECO:0000256" key="2">
    <source>
        <dbReference type="ARBA" id="ARBA00007863"/>
    </source>
</evidence>
<reference evidence="11" key="1">
    <citation type="journal article" date="2010" name="Nature">
        <title>The Amphimedon queenslandica genome and the evolution of animal complexity.</title>
        <authorList>
            <person name="Srivastava M."/>
            <person name="Simakov O."/>
            <person name="Chapman J."/>
            <person name="Fahey B."/>
            <person name="Gauthier M.E."/>
            <person name="Mitros T."/>
            <person name="Richards G.S."/>
            <person name="Conaco C."/>
            <person name="Dacre M."/>
            <person name="Hellsten U."/>
            <person name="Larroux C."/>
            <person name="Putnam N.H."/>
            <person name="Stanke M."/>
            <person name="Adamska M."/>
            <person name="Darling A."/>
            <person name="Degnan S.M."/>
            <person name="Oakley T.H."/>
            <person name="Plachetzki D.C."/>
            <person name="Zhai Y."/>
            <person name="Adamski M."/>
            <person name="Calcino A."/>
            <person name="Cummins S.F."/>
            <person name="Goodstein D.M."/>
            <person name="Harris C."/>
            <person name="Jackson D.J."/>
            <person name="Leys S.P."/>
            <person name="Shu S."/>
            <person name="Woodcroft B.J."/>
            <person name="Vervoort M."/>
            <person name="Kosik K.S."/>
            <person name="Manning G."/>
            <person name="Degnan B.M."/>
            <person name="Rokhsar D.S."/>
        </authorList>
    </citation>
    <scope>NUCLEOTIDE SEQUENCE [LARGE SCALE GENOMIC DNA]</scope>
</reference>
<evidence type="ECO:0000256" key="9">
    <source>
        <dbReference type="SAM" id="Phobius"/>
    </source>
</evidence>
<dbReference type="Pfam" id="PF06027">
    <property type="entry name" value="SLC35F"/>
    <property type="match status" value="1"/>
</dbReference>
<evidence type="ECO:0000256" key="6">
    <source>
        <dbReference type="ARBA" id="ARBA00023136"/>
    </source>
</evidence>
<sequence>MATTVEEESRPFLRDPDPSPTDGCCSGCYKCIGAVLRRIYTYFKSYRHLLFALFGGQVLSCLLCGTGVTSQALEDFYGIAVPTTQLFLVYLVMAVLFFPVLVMKRDFLDVLKENWWRYIILGLIDVEANYLVVLAYKYTTLTSIQLLDSFTIVTVLILSFVFLRVRYLIIHLMGVAMCLIGIISLVLADLSTTKEGNKGSNPLLGDLLCIFGSVLYAVSNVSQEYLVKNHSVLEWLGFIGFIGSFVSGIQLCFIERISLASVAWDSSSITNLIVFVVCLVLFYTLMPFVMKASGAVVVNLSLLTSDIFTLVFGIFLFKFHFSLLYILSFIIIIVGVFIFNLKPPPVAKPKVALKDLKTRFKEMKLRRSGSDHRAELVGSRVTRNLIGSHPPSDPSERRAMLVRGPLEAELSGRSYSTHYSQSMSYSYSPKRSTGGGATAKPAQPAQSKLELPSRKQQSSYKQRLMKDKESDRRTSKDNGHLLTVKNEANGVNGHYPGPHD</sequence>
<dbReference type="FunCoup" id="A0A1X7UGB4">
    <property type="interactions" value="53"/>
</dbReference>
<feature type="transmembrane region" description="Helical" evidence="9">
    <location>
        <begin position="296"/>
        <end position="317"/>
    </location>
</feature>
<keyword evidence="6 9" id="KW-0472">Membrane</keyword>
<keyword evidence="5 9" id="KW-1133">Transmembrane helix</keyword>
<comment type="similarity">
    <text evidence="2">Belongs to the SLC35F solute transporter family.</text>
</comment>
<feature type="transmembrane region" description="Helical" evidence="9">
    <location>
        <begin position="233"/>
        <end position="257"/>
    </location>
</feature>
<feature type="transmembrane region" description="Helical" evidence="9">
    <location>
        <begin position="203"/>
        <end position="221"/>
    </location>
</feature>
<feature type="transmembrane region" description="Helical" evidence="9">
    <location>
        <begin position="170"/>
        <end position="191"/>
    </location>
</feature>
<keyword evidence="4 9" id="KW-0812">Transmembrane</keyword>
<dbReference type="EnsemblMetazoa" id="Aqu2.1.26817_001">
    <property type="protein sequence ID" value="Aqu2.1.26817_001"/>
    <property type="gene ID" value="Aqu2.1.26817"/>
</dbReference>
<dbReference type="KEGG" id="aqu:100636208"/>
<evidence type="ECO:0008006" key="12">
    <source>
        <dbReference type="Google" id="ProtNLM"/>
    </source>
</evidence>
<keyword evidence="3" id="KW-0813">Transport</keyword>
<feature type="transmembrane region" description="Helical" evidence="9">
    <location>
        <begin position="269"/>
        <end position="289"/>
    </location>
</feature>
<feature type="transmembrane region" description="Helical" evidence="9">
    <location>
        <begin position="85"/>
        <end position="103"/>
    </location>
</feature>
<feature type="compositionally biased region" description="Basic and acidic residues" evidence="8">
    <location>
        <begin position="7"/>
        <end position="17"/>
    </location>
</feature>
<dbReference type="InParanoid" id="A0A1X7UGB4"/>
<dbReference type="STRING" id="400682.A0A1X7UGB4"/>
<evidence type="ECO:0000313" key="11">
    <source>
        <dbReference type="Proteomes" id="UP000007879"/>
    </source>
</evidence>
<accession>A0A1X7UGB4</accession>
<evidence type="ECO:0000256" key="7">
    <source>
        <dbReference type="ARBA" id="ARBA00037727"/>
    </source>
</evidence>
<evidence type="ECO:0000256" key="3">
    <source>
        <dbReference type="ARBA" id="ARBA00022448"/>
    </source>
</evidence>
<dbReference type="GO" id="GO:0022857">
    <property type="term" value="F:transmembrane transporter activity"/>
    <property type="evidence" value="ECO:0007669"/>
    <property type="project" value="InterPro"/>
</dbReference>
<dbReference type="InterPro" id="IPR052221">
    <property type="entry name" value="SLC35F_Transporter"/>
</dbReference>
<dbReference type="eggNOG" id="KOG2766">
    <property type="taxonomic scope" value="Eukaryota"/>
</dbReference>
<feature type="transmembrane region" description="Helical" evidence="9">
    <location>
        <begin position="142"/>
        <end position="163"/>
    </location>
</feature>
<feature type="region of interest" description="Disordered" evidence="8">
    <location>
        <begin position="423"/>
        <end position="500"/>
    </location>
</feature>
<dbReference type="InterPro" id="IPR037185">
    <property type="entry name" value="EmrE-like"/>
</dbReference>
<reference evidence="10" key="2">
    <citation type="submission" date="2017-05" db="UniProtKB">
        <authorList>
            <consortium name="EnsemblMetazoa"/>
        </authorList>
    </citation>
    <scope>IDENTIFICATION</scope>
</reference>
<evidence type="ECO:0000256" key="1">
    <source>
        <dbReference type="ARBA" id="ARBA00004141"/>
    </source>
</evidence>
<feature type="transmembrane region" description="Helical" evidence="9">
    <location>
        <begin position="323"/>
        <end position="341"/>
    </location>
</feature>
<name>A0A1X7UGB4_AMPQE</name>
<dbReference type="InterPro" id="IPR009262">
    <property type="entry name" value="SLC35_F1/F2/F6"/>
</dbReference>
<feature type="region of interest" description="Disordered" evidence="8">
    <location>
        <begin position="1"/>
        <end position="20"/>
    </location>
</feature>
<protein>
    <recommendedName>
        <fullName evidence="12">EamA domain-containing protein</fullName>
    </recommendedName>
</protein>
<dbReference type="PANTHER" id="PTHR14233">
    <property type="entry name" value="DUF914-RELATED"/>
    <property type="match status" value="1"/>
</dbReference>
<keyword evidence="11" id="KW-1185">Reference proteome</keyword>
<dbReference type="SUPFAM" id="SSF103481">
    <property type="entry name" value="Multidrug resistance efflux transporter EmrE"/>
    <property type="match status" value="1"/>
</dbReference>
<proteinExistence type="inferred from homology"/>
<dbReference type="OrthoDB" id="429955at2759"/>
<gene>
    <name evidence="10" type="primary">100636208</name>
</gene>
<comment type="subcellular location">
    <subcellularLocation>
        <location evidence="1">Membrane</location>
        <topology evidence="1">Multi-pass membrane protein</topology>
    </subcellularLocation>
</comment>
<feature type="compositionally biased region" description="Basic and acidic residues" evidence="8">
    <location>
        <begin position="464"/>
        <end position="479"/>
    </location>
</feature>
<evidence type="ECO:0000256" key="4">
    <source>
        <dbReference type="ARBA" id="ARBA00022692"/>
    </source>
</evidence>
<dbReference type="PANTHER" id="PTHR14233:SF4">
    <property type="entry name" value="SOLUTE CARRIER FAMILY 35 MEMBER F2"/>
    <property type="match status" value="1"/>
</dbReference>
<evidence type="ECO:0000256" key="8">
    <source>
        <dbReference type="SAM" id="MobiDB-lite"/>
    </source>
</evidence>
<dbReference type="EnsemblMetazoa" id="XM_019998853.1">
    <property type="protein sequence ID" value="XP_019854412.1"/>
    <property type="gene ID" value="LOC100636208"/>
</dbReference>
<comment type="function">
    <text evidence="7">Putative solute transporter.</text>
</comment>
<evidence type="ECO:0000313" key="10">
    <source>
        <dbReference type="EnsemblMetazoa" id="Aqu2.1.26817_001"/>
    </source>
</evidence>
<evidence type="ECO:0000256" key="5">
    <source>
        <dbReference type="ARBA" id="ARBA00022989"/>
    </source>
</evidence>
<dbReference type="Proteomes" id="UP000007879">
    <property type="component" value="Unassembled WGS sequence"/>
</dbReference>
<feature type="transmembrane region" description="Helical" evidence="9">
    <location>
        <begin position="49"/>
        <end position="73"/>
    </location>
</feature>
<dbReference type="AlphaFoldDB" id="A0A1X7UGB4"/>